<dbReference type="EMBL" id="WJXO01000001">
    <property type="protein sequence ID" value="MRN38431.1"/>
    <property type="molecule type" value="Genomic_DNA"/>
</dbReference>
<keyword evidence="2" id="KW-0472">Membrane</keyword>
<dbReference type="SUPFAM" id="SSF54523">
    <property type="entry name" value="Pili subunits"/>
    <property type="match status" value="1"/>
</dbReference>
<dbReference type="Pfam" id="PF07963">
    <property type="entry name" value="N_methyl"/>
    <property type="match status" value="1"/>
</dbReference>
<gene>
    <name evidence="3" type="ORF">GJU80_08045</name>
</gene>
<evidence type="ECO:0000313" key="3">
    <source>
        <dbReference type="EMBL" id="MRN38431.1"/>
    </source>
</evidence>
<feature type="transmembrane region" description="Helical" evidence="2">
    <location>
        <begin position="12"/>
        <end position="33"/>
    </location>
</feature>
<protein>
    <submittedName>
        <fullName evidence="3">Prepilin-type N-terminal cleavage/methylation domain-containing protein</fullName>
    </submittedName>
</protein>
<name>A0A7X2KY79_9NEIS</name>
<keyword evidence="2" id="KW-1133">Transmembrane helix</keyword>
<keyword evidence="4" id="KW-1185">Reference proteome</keyword>
<dbReference type="Proteomes" id="UP000486297">
    <property type="component" value="Unassembled WGS sequence"/>
</dbReference>
<evidence type="ECO:0000313" key="4">
    <source>
        <dbReference type="Proteomes" id="UP000486297"/>
    </source>
</evidence>
<dbReference type="InterPro" id="IPR012902">
    <property type="entry name" value="N_methyl_site"/>
</dbReference>
<dbReference type="InterPro" id="IPR045584">
    <property type="entry name" value="Pilin-like"/>
</dbReference>
<accession>A0A7X2KY79</accession>
<reference evidence="3" key="1">
    <citation type="journal article" name="Emerg. Infect. Dis.">
        <title>Two cases of a newly characterized neisseria species.</title>
        <authorList>
            <person name="Mustapha M."/>
            <person name="Lemos A.P.S."/>
            <person name="Harrison L.H."/>
            <person name="Vantyne D."/>
            <person name="Sacchi C.T."/>
        </authorList>
    </citation>
    <scope>NUCLEOTIDE SEQUENCE</scope>
    <source>
        <strain evidence="3">N.95.16</strain>
    </source>
</reference>
<evidence type="ECO:0000256" key="2">
    <source>
        <dbReference type="SAM" id="Phobius"/>
    </source>
</evidence>
<dbReference type="PROSITE" id="PS00409">
    <property type="entry name" value="PROKAR_NTER_METHYL"/>
    <property type="match status" value="1"/>
</dbReference>
<proteinExistence type="predicted"/>
<dbReference type="NCBIfam" id="TIGR02532">
    <property type="entry name" value="IV_pilin_GFxxxE"/>
    <property type="match status" value="1"/>
</dbReference>
<dbReference type="RefSeq" id="WP_095503240.1">
    <property type="nucleotide sequence ID" value="NZ_WJXO01000001.1"/>
</dbReference>
<evidence type="ECO:0000256" key="1">
    <source>
        <dbReference type="ARBA" id="ARBA00011156"/>
    </source>
</evidence>
<organism evidence="3 4">
    <name type="scientific">Neisseria brasiliensis</name>
    <dbReference type="NCBI Taxonomy" id="2666100"/>
    <lineage>
        <taxon>Bacteria</taxon>
        <taxon>Pseudomonadati</taxon>
        <taxon>Pseudomonadota</taxon>
        <taxon>Betaproteobacteria</taxon>
        <taxon>Neisseriales</taxon>
        <taxon>Neisseriaceae</taxon>
        <taxon>Neisseria</taxon>
    </lineage>
</organism>
<keyword evidence="2" id="KW-0812">Transmembrane</keyword>
<comment type="subunit">
    <text evidence="1">The pili are polar flexible filaments of about 5.4 nanometers diameter and 2.5 micrometers average length; they consist of only a single polypeptide chain arranged in a helical configuration of five subunits per turn in the assembled pilus.</text>
</comment>
<sequence length="84" mass="8980">MYKKHIVGGFTLVELMVVLVIVGVLSAFALPIYQNYVGKAQLARIVYELSSTKASIETILSHGGFPTVDAAQNGTPYSDHGGIL</sequence>
<dbReference type="Gene3D" id="3.30.700.10">
    <property type="entry name" value="Glycoprotein, Type 4 Pilin"/>
    <property type="match status" value="1"/>
</dbReference>
<dbReference type="AlphaFoldDB" id="A0A7X2KY79"/>
<comment type="caution">
    <text evidence="3">The sequence shown here is derived from an EMBL/GenBank/DDBJ whole genome shotgun (WGS) entry which is preliminary data.</text>
</comment>